<keyword evidence="12 16" id="KW-1278">Translocase</keyword>
<dbReference type="PANTHER" id="PTHR43743:SF1">
    <property type="entry name" value="POTASSIUM-TRANSPORTING ATPASE ATP-BINDING SUBUNIT"/>
    <property type="match status" value="1"/>
</dbReference>
<dbReference type="GO" id="GO:0008556">
    <property type="term" value="F:P-type potassium transmembrane transporter activity"/>
    <property type="evidence" value="ECO:0007669"/>
    <property type="project" value="UniProtKB-UniRule"/>
</dbReference>
<keyword evidence="11 16" id="KW-0630">Potassium</keyword>
<dbReference type="PANTHER" id="PTHR43743">
    <property type="entry name" value="POTASSIUM-TRANSPORTING ATPASE ATP-BINDING SUBUNIT"/>
    <property type="match status" value="1"/>
</dbReference>
<dbReference type="Gene3D" id="3.40.50.1000">
    <property type="entry name" value="HAD superfamily/HAD-like"/>
    <property type="match status" value="1"/>
</dbReference>
<evidence type="ECO:0000256" key="1">
    <source>
        <dbReference type="ARBA" id="ARBA00004651"/>
    </source>
</evidence>
<dbReference type="Pfam" id="PF00122">
    <property type="entry name" value="E1-E2_ATPase"/>
    <property type="match status" value="1"/>
</dbReference>
<accession>E2PY42</accession>
<dbReference type="eggNOG" id="COG2216">
    <property type="taxonomic scope" value="Bacteria"/>
</dbReference>
<evidence type="ECO:0000256" key="5">
    <source>
        <dbReference type="ARBA" id="ARBA00022553"/>
    </source>
</evidence>
<keyword evidence="10 16" id="KW-0460">Magnesium</keyword>
<feature type="transmembrane region" description="Helical" evidence="16">
    <location>
        <begin position="635"/>
        <end position="654"/>
    </location>
</feature>
<dbReference type="SFLD" id="SFLDF00027">
    <property type="entry name" value="p-type_atpase"/>
    <property type="match status" value="1"/>
</dbReference>
<keyword evidence="15 16" id="KW-0472">Membrane</keyword>
<dbReference type="InterPro" id="IPR001757">
    <property type="entry name" value="P_typ_ATPase"/>
</dbReference>
<keyword evidence="2 16" id="KW-0813">Transport</keyword>
<dbReference type="GO" id="GO:0005524">
    <property type="term" value="F:ATP binding"/>
    <property type="evidence" value="ECO:0007669"/>
    <property type="project" value="UniProtKB-UniRule"/>
</dbReference>
<dbReference type="InterPro" id="IPR023214">
    <property type="entry name" value="HAD_sf"/>
</dbReference>
<feature type="transmembrane region" description="Helical" evidence="16">
    <location>
        <begin position="54"/>
        <end position="73"/>
    </location>
</feature>
<dbReference type="GO" id="GO:0016887">
    <property type="term" value="F:ATP hydrolysis activity"/>
    <property type="evidence" value="ECO:0007669"/>
    <property type="project" value="InterPro"/>
</dbReference>
<feature type="transmembrane region" description="Helical" evidence="16">
    <location>
        <begin position="230"/>
        <end position="253"/>
    </location>
</feature>
<dbReference type="EMBL" id="CM000913">
    <property type="protein sequence ID" value="EFG10218.1"/>
    <property type="molecule type" value="Genomic_DNA"/>
</dbReference>
<evidence type="ECO:0000256" key="2">
    <source>
        <dbReference type="ARBA" id="ARBA00022448"/>
    </source>
</evidence>
<keyword evidence="8 16" id="KW-0547">Nucleotide-binding</keyword>
<proteinExistence type="inferred from homology"/>
<dbReference type="FunFam" id="3.40.1110.10:FF:000007">
    <property type="entry name" value="Potassium-transporting ATPase ATP-binding subunit"/>
    <property type="match status" value="1"/>
</dbReference>
<evidence type="ECO:0000256" key="8">
    <source>
        <dbReference type="ARBA" id="ARBA00022741"/>
    </source>
</evidence>
<dbReference type="STRING" id="1901.BB341_03265"/>
<dbReference type="NCBIfam" id="TIGR01494">
    <property type="entry name" value="ATPase_P-type"/>
    <property type="match status" value="2"/>
</dbReference>
<name>E2PY42_STRCL</name>
<comment type="similarity">
    <text evidence="16">Belongs to the cation transport ATPase (P-type) (TC 3.A.3) family. Type IA subfamily.</text>
</comment>
<evidence type="ECO:0000256" key="10">
    <source>
        <dbReference type="ARBA" id="ARBA00022842"/>
    </source>
</evidence>
<keyword evidence="13 16" id="KW-1133">Transmembrane helix</keyword>
<dbReference type="GO" id="GO:0000287">
    <property type="term" value="F:magnesium ion binding"/>
    <property type="evidence" value="ECO:0007669"/>
    <property type="project" value="UniProtKB-UniRule"/>
</dbReference>
<dbReference type="PROSITE" id="PS00154">
    <property type="entry name" value="ATPASE_E1_E2"/>
    <property type="match status" value="1"/>
</dbReference>
<dbReference type="FunFam" id="2.70.150.10:FF:000033">
    <property type="entry name" value="Potassium-transporting ATPase ATP-binding subunit"/>
    <property type="match status" value="1"/>
</dbReference>
<feature type="transmembrane region" description="Helical" evidence="16">
    <location>
        <begin position="602"/>
        <end position="620"/>
    </location>
</feature>
<dbReference type="CDD" id="cd02078">
    <property type="entry name" value="P-type_ATPase_K"/>
    <property type="match status" value="1"/>
</dbReference>
<feature type="binding site" evidence="16">
    <location>
        <position position="357"/>
    </location>
    <ligand>
        <name>ATP</name>
        <dbReference type="ChEBI" id="CHEBI:30616"/>
    </ligand>
</feature>
<dbReference type="RefSeq" id="WP_003962417.1">
    <property type="nucleotide sequence ID" value="NZ_CM000913.1"/>
</dbReference>
<keyword evidence="19" id="KW-0378">Hydrolase</keyword>
<dbReference type="InterPro" id="IPR023298">
    <property type="entry name" value="ATPase_P-typ_TM_dom_sf"/>
</dbReference>
<feature type="binding site" evidence="16">
    <location>
        <position position="361"/>
    </location>
    <ligand>
        <name>ATP</name>
        <dbReference type="ChEBI" id="CHEBI:30616"/>
    </ligand>
</feature>
<dbReference type="InterPro" id="IPR059000">
    <property type="entry name" value="ATPase_P-type_domA"/>
</dbReference>
<evidence type="ECO:0000313" key="19">
    <source>
        <dbReference type="EMBL" id="EFG10218.1"/>
    </source>
</evidence>
<dbReference type="KEGG" id="sclf:BB341_03265"/>
<dbReference type="SUPFAM" id="SSF81653">
    <property type="entry name" value="Calcium ATPase, transduction domain A"/>
    <property type="match status" value="1"/>
</dbReference>
<reference evidence="19 20" key="1">
    <citation type="journal article" date="2010" name="Genome Biol. Evol.">
        <title>The sequence of a 1.8-mb bacterial linear plasmid reveals a rich evolutionary reservoir of secondary metabolic pathways.</title>
        <authorList>
            <person name="Medema M.H."/>
            <person name="Trefzer A."/>
            <person name="Kovalchuk A."/>
            <person name="van den Berg M."/>
            <person name="Mueller U."/>
            <person name="Heijne W."/>
            <person name="Wu L."/>
            <person name="Alam M.T."/>
            <person name="Ronning C.M."/>
            <person name="Nierman W.C."/>
            <person name="Bovenberg R.A.L."/>
            <person name="Breitling R."/>
            <person name="Takano E."/>
        </authorList>
    </citation>
    <scope>NUCLEOTIDE SEQUENCE [LARGE SCALE GENOMIC DNA]</scope>
    <source>
        <strain evidence="20">ATCC 27064 / DSM 738 / JCM 4710 / NBRC 13307 / NCIMB 12785 / NRRL 3585 / VKM Ac-602</strain>
    </source>
</reference>
<dbReference type="InterPro" id="IPR018303">
    <property type="entry name" value="ATPase_P-typ_P_site"/>
</dbReference>
<feature type="region of interest" description="Disordered" evidence="17">
    <location>
        <begin position="1"/>
        <end position="24"/>
    </location>
</feature>
<protein>
    <recommendedName>
        <fullName evidence="16">Potassium-transporting ATPase ATP-binding subunit</fullName>
        <ecNumber evidence="16">7.2.2.6</ecNumber>
    </recommendedName>
    <alternativeName>
        <fullName evidence="16">ATP phosphohydrolase [potassium-transporting] B chain</fullName>
    </alternativeName>
    <alternativeName>
        <fullName evidence="16">Potassium-binding and translocating subunit B</fullName>
    </alternativeName>
    <alternativeName>
        <fullName evidence="16">Potassium-translocating ATPase B chain</fullName>
    </alternativeName>
</protein>
<evidence type="ECO:0000313" key="20">
    <source>
        <dbReference type="Proteomes" id="UP000002357"/>
    </source>
</evidence>
<keyword evidence="14 16" id="KW-0406">Ion transport</keyword>
<evidence type="ECO:0000259" key="18">
    <source>
        <dbReference type="Pfam" id="PF00122"/>
    </source>
</evidence>
<evidence type="ECO:0000256" key="3">
    <source>
        <dbReference type="ARBA" id="ARBA00022475"/>
    </source>
</evidence>
<dbReference type="InterPro" id="IPR023299">
    <property type="entry name" value="ATPase_P-typ_cyto_dom_N"/>
</dbReference>
<evidence type="ECO:0000256" key="9">
    <source>
        <dbReference type="ARBA" id="ARBA00022840"/>
    </source>
</evidence>
<keyword evidence="20" id="KW-1185">Reference proteome</keyword>
<dbReference type="SFLD" id="SFLDS00003">
    <property type="entry name" value="Haloacid_Dehalogenase"/>
    <property type="match status" value="1"/>
</dbReference>
<dbReference type="Gene3D" id="2.70.150.10">
    <property type="entry name" value="Calcium-transporting ATPase, cytoplasmic transduction domain A"/>
    <property type="match status" value="1"/>
</dbReference>
<feature type="binding site" evidence="16">
    <location>
        <position position="540"/>
    </location>
    <ligand>
        <name>Mg(2+)</name>
        <dbReference type="ChEBI" id="CHEBI:18420"/>
    </ligand>
</feature>
<dbReference type="Gene3D" id="3.40.1110.10">
    <property type="entry name" value="Calcium-transporting ATPase, cytoplasmic domain N"/>
    <property type="match status" value="1"/>
</dbReference>
<keyword evidence="3 16" id="KW-1003">Cell membrane</keyword>
<comment type="subcellular location">
    <subcellularLocation>
        <location evidence="1 16">Cell membrane</location>
        <topology evidence="1 16">Multi-pass membrane protein</topology>
    </subcellularLocation>
</comment>
<dbReference type="InterPro" id="IPR008250">
    <property type="entry name" value="ATPase_P-typ_transduc_dom_A_sf"/>
</dbReference>
<dbReference type="AlphaFoldDB" id="E2PY42"/>
<dbReference type="SUPFAM" id="SSF56784">
    <property type="entry name" value="HAD-like"/>
    <property type="match status" value="1"/>
</dbReference>
<comment type="catalytic activity">
    <reaction evidence="16">
        <text>K(+)(out) + ATP + H2O = K(+)(in) + ADP + phosphate + H(+)</text>
        <dbReference type="Rhea" id="RHEA:16777"/>
        <dbReference type="ChEBI" id="CHEBI:15377"/>
        <dbReference type="ChEBI" id="CHEBI:15378"/>
        <dbReference type="ChEBI" id="CHEBI:29103"/>
        <dbReference type="ChEBI" id="CHEBI:30616"/>
        <dbReference type="ChEBI" id="CHEBI:43474"/>
        <dbReference type="ChEBI" id="CHEBI:456216"/>
        <dbReference type="EC" id="7.2.2.6"/>
    </reaction>
</comment>
<dbReference type="GO" id="GO:0005886">
    <property type="term" value="C:plasma membrane"/>
    <property type="evidence" value="ECO:0007669"/>
    <property type="project" value="UniProtKB-SubCell"/>
</dbReference>
<dbReference type="PRINTS" id="PR00119">
    <property type="entry name" value="CATATPASE"/>
</dbReference>
<feature type="transmembrane region" description="Helical" evidence="16">
    <location>
        <begin position="674"/>
        <end position="697"/>
    </location>
</feature>
<evidence type="ECO:0000256" key="7">
    <source>
        <dbReference type="ARBA" id="ARBA00022723"/>
    </source>
</evidence>
<dbReference type="InterPro" id="IPR036412">
    <property type="entry name" value="HAD-like_sf"/>
</dbReference>
<gene>
    <name evidence="19" type="primary">atkB</name>
    <name evidence="16 19" type="synonym">kdpB</name>
    <name evidence="19" type="synonym">kdpB3</name>
    <name evidence="19" type="ORF">SCLAV_5145</name>
</gene>
<dbReference type="NCBIfam" id="TIGR01497">
    <property type="entry name" value="kdpB"/>
    <property type="match status" value="1"/>
</dbReference>
<dbReference type="SFLD" id="SFLDG00002">
    <property type="entry name" value="C1.7:_P-type_atpase_like"/>
    <property type="match status" value="1"/>
</dbReference>
<feature type="transmembrane region" description="Helical" evidence="16">
    <location>
        <begin position="79"/>
        <end position="97"/>
    </location>
</feature>
<sequence>MSTITPTRAPHSEAAAGPEPQAGRVGGGLFDPAQMLKSFPDALRKLDPRVMVKSPVMFVVLIGSVVTTVLAIADPTDGFGWAITVWLWLTTIFANLAEAVAEGRGKAQADTLRKAKTDTVARRLTATTEERVPGTDLTIGDLVVCEAGDIIPGDGDVVEGVASVDESAITGESAPVIRESGGDRSAVTGGTKVLSDRIVVKITTKPGETFIDRMINLVEGAARQKTPNEIALNILLASLTVVFLLAVVTLKPFAVYAGADDETSLIVLTALLVCLIPTTIGALLSAIGIAGMDRLVQRNVLAMSGRAVEAAGDVSTLLLDKTGTITHGNRQAAEFVPVPGVDLAELAEAAQLSSLADETPEGRSIVVLAQEKYALRERRRGELSDAAWVAFTAQTRMSGVDADGRKVRKGATGSVVAWVGEQGGEVPADVDALTDTISEAGGTPLLVAVEDSEGARVLGVIHLKDVVKEGMRERFEELRRMGIRTVMITGDNPLTARAIAREAGVDDFLAEATPEDKMALIKREQAGGKLVAMTGDGTNDAPALAQADVGVAMNTGTSAAKEAGNMVDLDSDPTKLIEIVEIGKQLLITRGALTTFSIANDVAKYFAIIPALFAAAYPGLDKLNIMQLSSPDSAILSAVIFNALIIVALVPLALKGVRYRPTSADKMLRRNLGVYGLGGLIAPFIGIKLIDLLISLIPGIG</sequence>
<evidence type="ECO:0000256" key="14">
    <source>
        <dbReference type="ARBA" id="ARBA00023065"/>
    </source>
</evidence>
<keyword evidence="5 16" id="KW-0597">Phosphoprotein</keyword>
<dbReference type="InterPro" id="IPR044492">
    <property type="entry name" value="P_typ_ATPase_HD_dom"/>
</dbReference>
<evidence type="ECO:0000256" key="15">
    <source>
        <dbReference type="ARBA" id="ARBA00023136"/>
    </source>
</evidence>
<comment type="subunit">
    <text evidence="16">The system is composed of three essential subunits: KdpA, KdpB and KdpC.</text>
</comment>
<feature type="binding site" evidence="16">
    <location>
        <begin position="391"/>
        <end position="398"/>
    </location>
    <ligand>
        <name>ATP</name>
        <dbReference type="ChEBI" id="CHEBI:30616"/>
    </ligand>
</feature>
<dbReference type="SUPFAM" id="SSF81665">
    <property type="entry name" value="Calcium ATPase, transmembrane domain M"/>
    <property type="match status" value="1"/>
</dbReference>
<dbReference type="InterPro" id="IPR006391">
    <property type="entry name" value="P-type_ATPase_bsu_IA"/>
</dbReference>
<evidence type="ECO:0000256" key="13">
    <source>
        <dbReference type="ARBA" id="ARBA00022989"/>
    </source>
</evidence>
<feature type="transmembrane region" description="Helical" evidence="16">
    <location>
        <begin position="265"/>
        <end position="289"/>
    </location>
</feature>
<evidence type="ECO:0000256" key="4">
    <source>
        <dbReference type="ARBA" id="ARBA00022538"/>
    </source>
</evidence>
<feature type="binding site" evidence="16">
    <location>
        <position position="536"/>
    </location>
    <ligand>
        <name>Mg(2+)</name>
        <dbReference type="ChEBI" id="CHEBI:18420"/>
    </ligand>
</feature>
<evidence type="ECO:0000256" key="16">
    <source>
        <dbReference type="HAMAP-Rule" id="MF_00285"/>
    </source>
</evidence>
<dbReference type="OrthoDB" id="9814270at2"/>
<dbReference type="Pfam" id="PF00702">
    <property type="entry name" value="Hydrolase"/>
    <property type="match status" value="1"/>
</dbReference>
<evidence type="ECO:0000256" key="12">
    <source>
        <dbReference type="ARBA" id="ARBA00022967"/>
    </source>
</evidence>
<feature type="active site" description="4-aspartylphosphate intermediate" evidence="16">
    <location>
        <position position="320"/>
    </location>
</feature>
<evidence type="ECO:0000256" key="6">
    <source>
        <dbReference type="ARBA" id="ARBA00022692"/>
    </source>
</evidence>
<feature type="domain" description="P-type ATPase A" evidence="18">
    <location>
        <begin position="118"/>
        <end position="219"/>
    </location>
</feature>
<organism evidence="19 20">
    <name type="scientific">Streptomyces clavuligerus</name>
    <dbReference type="NCBI Taxonomy" id="1901"/>
    <lineage>
        <taxon>Bacteria</taxon>
        <taxon>Bacillati</taxon>
        <taxon>Actinomycetota</taxon>
        <taxon>Actinomycetes</taxon>
        <taxon>Kitasatosporales</taxon>
        <taxon>Streptomycetaceae</taxon>
        <taxon>Streptomyces</taxon>
    </lineage>
</organism>
<keyword evidence="7 16" id="KW-0479">Metal-binding</keyword>
<feature type="binding site" evidence="16">
    <location>
        <position position="409"/>
    </location>
    <ligand>
        <name>ATP</name>
        <dbReference type="ChEBI" id="CHEBI:30616"/>
    </ligand>
</feature>
<evidence type="ECO:0000256" key="11">
    <source>
        <dbReference type="ARBA" id="ARBA00022958"/>
    </source>
</evidence>
<dbReference type="GeneID" id="93728428"/>
<dbReference type="Proteomes" id="UP000002357">
    <property type="component" value="Chromosome"/>
</dbReference>
<dbReference type="HAMAP" id="MF_00285">
    <property type="entry name" value="KdpB"/>
    <property type="match status" value="1"/>
</dbReference>
<keyword evidence="4 16" id="KW-0633">Potassium transport</keyword>
<keyword evidence="9 16" id="KW-0067">ATP-binding</keyword>
<keyword evidence="6 16" id="KW-0812">Transmembrane</keyword>
<dbReference type="EC" id="7.2.2.6" evidence="16"/>
<comment type="function">
    <text evidence="16">Part of the high-affinity ATP-driven potassium transport (or Kdp) system, which catalyzes the hydrolysis of ATP coupled with the electrogenic transport of potassium into the cytoplasm. This subunit is responsible for energy coupling to the transport system and for the release of the potassium ions to the cytoplasm.</text>
</comment>
<evidence type="ECO:0000256" key="17">
    <source>
        <dbReference type="SAM" id="MobiDB-lite"/>
    </source>
</evidence>